<dbReference type="KEGG" id="vg:28800584"/>
<sequence length="71" mass="7847">MAHFTVCFVNHTSAYMSVEADTPNEALNYADEHFGYPGLCHHCAVEREDGEWFAEAVEDADGNLVVQGLTL</sequence>
<organism evidence="1 2">
    <name type="scientific">Gordonia phage OneUp</name>
    <dbReference type="NCBI Taxonomy" id="1838074"/>
    <lineage>
        <taxon>Viruses</taxon>
        <taxon>Duplodnaviria</taxon>
        <taxon>Heunggongvirae</taxon>
        <taxon>Uroviricota</taxon>
        <taxon>Caudoviricetes</taxon>
        <taxon>Oneupvirus</taxon>
        <taxon>Oneupvirus oneup</taxon>
    </lineage>
</organism>
<evidence type="ECO:0000313" key="2">
    <source>
        <dbReference type="Proteomes" id="UP000204609"/>
    </source>
</evidence>
<dbReference type="Proteomes" id="UP000204609">
    <property type="component" value="Segment"/>
</dbReference>
<protein>
    <submittedName>
        <fullName evidence="1">Uncharacterized protein</fullName>
    </submittedName>
</protein>
<dbReference type="EMBL" id="KU998245">
    <property type="protein sequence ID" value="ANA86459.1"/>
    <property type="molecule type" value="Genomic_DNA"/>
</dbReference>
<accession>A0A160DF04</accession>
<keyword evidence="2" id="KW-1185">Reference proteome</keyword>
<dbReference type="OrthoDB" id="41226at10239"/>
<dbReference type="RefSeq" id="YP_009274541.1">
    <property type="nucleotide sequence ID" value="NC_030917.1"/>
</dbReference>
<proteinExistence type="predicted"/>
<dbReference type="GeneID" id="28800584"/>
<gene>
    <name evidence="1" type="primary">125</name>
    <name evidence="1" type="ORF">PBI_ONEUP_125</name>
</gene>
<reference evidence="2" key="1">
    <citation type="submission" date="2016-03" db="EMBL/GenBank/DDBJ databases">
        <authorList>
            <person name="Ploux O."/>
        </authorList>
    </citation>
    <scope>NUCLEOTIDE SEQUENCE [LARGE SCALE GENOMIC DNA]</scope>
</reference>
<name>A0A160DF04_9CAUD</name>
<evidence type="ECO:0000313" key="1">
    <source>
        <dbReference type="EMBL" id="ANA86459.1"/>
    </source>
</evidence>